<organism evidence="2">
    <name type="scientific">Arundo donax</name>
    <name type="common">Giant reed</name>
    <name type="synonym">Donax arundinaceus</name>
    <dbReference type="NCBI Taxonomy" id="35708"/>
    <lineage>
        <taxon>Eukaryota</taxon>
        <taxon>Viridiplantae</taxon>
        <taxon>Streptophyta</taxon>
        <taxon>Embryophyta</taxon>
        <taxon>Tracheophyta</taxon>
        <taxon>Spermatophyta</taxon>
        <taxon>Magnoliopsida</taxon>
        <taxon>Liliopsida</taxon>
        <taxon>Poales</taxon>
        <taxon>Poaceae</taxon>
        <taxon>PACMAD clade</taxon>
        <taxon>Arundinoideae</taxon>
        <taxon>Arundineae</taxon>
        <taxon>Arundo</taxon>
    </lineage>
</organism>
<name>A0A0A8YTC8_ARUDO</name>
<keyword evidence="1" id="KW-0812">Transmembrane</keyword>
<keyword evidence="1" id="KW-1133">Transmembrane helix</keyword>
<evidence type="ECO:0000313" key="2">
    <source>
        <dbReference type="EMBL" id="JAD27840.1"/>
    </source>
</evidence>
<dbReference type="AlphaFoldDB" id="A0A0A8YTC8"/>
<reference evidence="2" key="2">
    <citation type="journal article" date="2015" name="Data Brief">
        <title>Shoot transcriptome of the giant reed, Arundo donax.</title>
        <authorList>
            <person name="Barrero R.A."/>
            <person name="Guerrero F.D."/>
            <person name="Moolhuijzen P."/>
            <person name="Goolsby J.A."/>
            <person name="Tidwell J."/>
            <person name="Bellgard S.E."/>
            <person name="Bellgard M.I."/>
        </authorList>
    </citation>
    <scope>NUCLEOTIDE SEQUENCE</scope>
    <source>
        <tissue evidence="2">Shoot tissue taken approximately 20 cm above the soil surface</tissue>
    </source>
</reference>
<proteinExistence type="predicted"/>
<keyword evidence="1" id="KW-0472">Membrane</keyword>
<reference evidence="2" key="1">
    <citation type="submission" date="2014-09" db="EMBL/GenBank/DDBJ databases">
        <authorList>
            <person name="Magalhaes I.L.F."/>
            <person name="Oliveira U."/>
            <person name="Santos F.R."/>
            <person name="Vidigal T.H.D.A."/>
            <person name="Brescovit A.D."/>
            <person name="Santos A.J."/>
        </authorList>
    </citation>
    <scope>NUCLEOTIDE SEQUENCE</scope>
    <source>
        <tissue evidence="2">Shoot tissue taken approximately 20 cm above the soil surface</tissue>
    </source>
</reference>
<feature type="transmembrane region" description="Helical" evidence="1">
    <location>
        <begin position="12"/>
        <end position="39"/>
    </location>
</feature>
<evidence type="ECO:0000256" key="1">
    <source>
        <dbReference type="SAM" id="Phobius"/>
    </source>
</evidence>
<dbReference type="EMBL" id="GBRH01270055">
    <property type="protein sequence ID" value="JAD27840.1"/>
    <property type="molecule type" value="Transcribed_RNA"/>
</dbReference>
<sequence>MVVRLMDVYFKFVFFIMVSMCSLQTYTGGFVLIILIMVLMGNLELDLGDIFCNFFIIA</sequence>
<protein>
    <submittedName>
        <fullName evidence="2">Uncharacterized protein</fullName>
    </submittedName>
</protein>
<accession>A0A0A8YTC8</accession>